<evidence type="ECO:0000256" key="10">
    <source>
        <dbReference type="ARBA" id="ARBA00038466"/>
    </source>
</evidence>
<feature type="transmembrane region" description="Helical" evidence="11">
    <location>
        <begin position="208"/>
        <end position="239"/>
    </location>
</feature>
<evidence type="ECO:0000313" key="13">
    <source>
        <dbReference type="EMBL" id="ORY95108.1"/>
    </source>
</evidence>
<keyword evidence="14" id="KW-1185">Reference proteome</keyword>
<evidence type="ECO:0000256" key="12">
    <source>
        <dbReference type="SAM" id="MobiDB-lite"/>
    </source>
</evidence>
<comment type="pathway">
    <text evidence="2">Glycolipid biosynthesis; glycosylphosphatidylinositol-anchor biosynthesis.</text>
</comment>
<feature type="transmembrane region" description="Helical" evidence="11">
    <location>
        <begin position="102"/>
        <end position="120"/>
    </location>
</feature>
<evidence type="ECO:0000256" key="11">
    <source>
        <dbReference type="RuleBase" id="RU363075"/>
    </source>
</evidence>
<dbReference type="Proteomes" id="UP000193648">
    <property type="component" value="Unassembled WGS sequence"/>
</dbReference>
<feature type="transmembrane region" description="Helical" evidence="11">
    <location>
        <begin position="348"/>
        <end position="371"/>
    </location>
</feature>
<keyword evidence="5 13" id="KW-0808">Transferase</keyword>
<evidence type="ECO:0000256" key="5">
    <source>
        <dbReference type="ARBA" id="ARBA00022679"/>
    </source>
</evidence>
<accession>A0A1Y2G6N0</accession>
<dbReference type="EMBL" id="MCFF01000086">
    <property type="protein sequence ID" value="ORY95108.1"/>
    <property type="molecule type" value="Genomic_DNA"/>
</dbReference>
<dbReference type="GeneID" id="33572635"/>
<dbReference type="EC" id="2.4.1.-" evidence="11"/>
<keyword evidence="4 11" id="KW-0328">Glycosyltransferase</keyword>
<feature type="transmembrane region" description="Helical" evidence="11">
    <location>
        <begin position="383"/>
        <end position="402"/>
    </location>
</feature>
<keyword evidence="7 11" id="KW-0256">Endoplasmic reticulum</keyword>
<evidence type="ECO:0000256" key="2">
    <source>
        <dbReference type="ARBA" id="ARBA00004687"/>
    </source>
</evidence>
<proteinExistence type="inferred from homology"/>
<dbReference type="PANTHER" id="PTHR22760">
    <property type="entry name" value="GLYCOSYLTRANSFERASE"/>
    <property type="match status" value="1"/>
</dbReference>
<dbReference type="Pfam" id="PF03901">
    <property type="entry name" value="Glyco_transf_22"/>
    <property type="match status" value="1"/>
</dbReference>
<dbReference type="OrthoDB" id="10066429at2759"/>
<comment type="caution">
    <text evidence="13">The sequence shown here is derived from an EMBL/GenBank/DDBJ whole genome shotgun (WGS) entry which is preliminary data.</text>
</comment>
<dbReference type="GO" id="GO:0000026">
    <property type="term" value="F:alpha-1,2-mannosyltransferase activity"/>
    <property type="evidence" value="ECO:0007669"/>
    <property type="project" value="TreeGrafter"/>
</dbReference>
<dbReference type="GO" id="GO:0006506">
    <property type="term" value="P:GPI anchor biosynthetic process"/>
    <property type="evidence" value="ECO:0007669"/>
    <property type="project" value="UniProtKB-KW"/>
</dbReference>
<dbReference type="PANTHER" id="PTHR22760:SF3">
    <property type="entry name" value="GPI MANNOSYLTRANSFERASE 4"/>
    <property type="match status" value="1"/>
</dbReference>
<gene>
    <name evidence="13" type="ORF">BCR41DRAFT_426917</name>
</gene>
<evidence type="ECO:0000256" key="7">
    <source>
        <dbReference type="ARBA" id="ARBA00022824"/>
    </source>
</evidence>
<protein>
    <recommendedName>
        <fullName evidence="11">Mannosyltransferase</fullName>
        <ecNumber evidence="11">2.4.1.-</ecNumber>
    </recommendedName>
</protein>
<evidence type="ECO:0000256" key="6">
    <source>
        <dbReference type="ARBA" id="ARBA00022692"/>
    </source>
</evidence>
<keyword evidence="9 11" id="KW-0472">Membrane</keyword>
<keyword evidence="3" id="KW-0337">GPI-anchor biosynthesis</keyword>
<organism evidence="13 14">
    <name type="scientific">Lobosporangium transversale</name>
    <dbReference type="NCBI Taxonomy" id="64571"/>
    <lineage>
        <taxon>Eukaryota</taxon>
        <taxon>Fungi</taxon>
        <taxon>Fungi incertae sedis</taxon>
        <taxon>Mucoromycota</taxon>
        <taxon>Mortierellomycotina</taxon>
        <taxon>Mortierellomycetes</taxon>
        <taxon>Mortierellales</taxon>
        <taxon>Mortierellaceae</taxon>
        <taxon>Lobosporangium</taxon>
    </lineage>
</organism>
<dbReference type="RefSeq" id="XP_021875317.1">
    <property type="nucleotide sequence ID" value="XM_022030794.1"/>
</dbReference>
<dbReference type="FunCoup" id="A0A1Y2G6N0">
    <property type="interactions" value="110"/>
</dbReference>
<dbReference type="InterPro" id="IPR005599">
    <property type="entry name" value="GPI_mannosylTrfase"/>
</dbReference>
<feature type="transmembrane region" description="Helical" evidence="11">
    <location>
        <begin position="12"/>
        <end position="33"/>
    </location>
</feature>
<name>A0A1Y2G6N0_9FUNG</name>
<evidence type="ECO:0000256" key="8">
    <source>
        <dbReference type="ARBA" id="ARBA00022989"/>
    </source>
</evidence>
<dbReference type="GO" id="GO:0005789">
    <property type="term" value="C:endoplasmic reticulum membrane"/>
    <property type="evidence" value="ECO:0007669"/>
    <property type="project" value="UniProtKB-SubCell"/>
</dbReference>
<evidence type="ECO:0000256" key="3">
    <source>
        <dbReference type="ARBA" id="ARBA00022502"/>
    </source>
</evidence>
<feature type="region of interest" description="Disordered" evidence="12">
    <location>
        <begin position="176"/>
        <end position="203"/>
    </location>
</feature>
<keyword evidence="6 11" id="KW-0812">Transmembrane</keyword>
<evidence type="ECO:0000256" key="9">
    <source>
        <dbReference type="ARBA" id="ARBA00023136"/>
    </source>
</evidence>
<dbReference type="InParanoid" id="A0A1Y2G6N0"/>
<comment type="subcellular location">
    <subcellularLocation>
        <location evidence="1 11">Endoplasmic reticulum membrane</location>
        <topology evidence="1 11">Multi-pass membrane protein</topology>
    </subcellularLocation>
</comment>
<keyword evidence="8 11" id="KW-1133">Transmembrane helix</keyword>
<feature type="transmembrane region" description="Helical" evidence="11">
    <location>
        <begin position="433"/>
        <end position="451"/>
    </location>
</feature>
<feature type="transmembrane region" description="Helical" evidence="11">
    <location>
        <begin position="260"/>
        <end position="281"/>
    </location>
</feature>
<dbReference type="STRING" id="64571.A0A1Y2G6N0"/>
<evidence type="ECO:0000256" key="1">
    <source>
        <dbReference type="ARBA" id="ARBA00004477"/>
    </source>
</evidence>
<evidence type="ECO:0000256" key="4">
    <source>
        <dbReference type="ARBA" id="ARBA00022676"/>
    </source>
</evidence>
<evidence type="ECO:0000313" key="14">
    <source>
        <dbReference type="Proteomes" id="UP000193648"/>
    </source>
</evidence>
<comment type="similarity">
    <text evidence="10">Belongs to the glycosyltransferase 22 family. PIGZ subfamily.</text>
</comment>
<reference evidence="13 14" key="1">
    <citation type="submission" date="2016-07" db="EMBL/GenBank/DDBJ databases">
        <title>Pervasive Adenine N6-methylation of Active Genes in Fungi.</title>
        <authorList>
            <consortium name="DOE Joint Genome Institute"/>
            <person name="Mondo S.J."/>
            <person name="Dannebaum R.O."/>
            <person name="Kuo R.C."/>
            <person name="Labutti K."/>
            <person name="Haridas S."/>
            <person name="Kuo A."/>
            <person name="Salamov A."/>
            <person name="Ahrendt S.R."/>
            <person name="Lipzen A."/>
            <person name="Sullivan W."/>
            <person name="Andreopoulos W.B."/>
            <person name="Clum A."/>
            <person name="Lindquist E."/>
            <person name="Daum C."/>
            <person name="Ramamoorthy G.K."/>
            <person name="Gryganskyi A."/>
            <person name="Culley D."/>
            <person name="Magnuson J.K."/>
            <person name="James T.Y."/>
            <person name="O'Malley M.A."/>
            <person name="Stajich J.E."/>
            <person name="Spatafora J.W."/>
            <person name="Visel A."/>
            <person name="Grigoriev I.V."/>
        </authorList>
    </citation>
    <scope>NUCLEOTIDE SEQUENCE [LARGE SCALE GENOMIC DNA]</scope>
    <source>
        <strain evidence="13 14">NRRL 3116</strain>
    </source>
</reference>
<dbReference type="AlphaFoldDB" id="A0A1Y2G6N0"/>
<sequence>MHRRPRPLSTATRSLYLVLLALRILSAFAPGYIHPDEYFQSAEITAGDVFGIDVCLPWEYQPNLPCRSILIPAISTALPFAILKRWINLQTDQYVTARSLFLTQRLAFLLLSVVIDWAVLGIARQIRRSPSIALLLVSSSYVTLAYHTHPFSNTVETTVLALCALLLGRIIQEQESPEETRTSIGARPSKPDTTHPTGAPELRTTSPILSFGLGILFSIGIFTRITFILYGFPLGIMFLGLNMKASFNGCKSLLAGVRQFVISCIPLAIGLGGTAILSILVDSFYFGKLVIINKISGQALTSRELLSTSPLEWTNLSYKGSLVMTMLNNIKYNLKEENLAQHGLHPRFFHVLVNFPVLFGNLAWIGLSTLLSKVRAREWRSKNKLITALSYSGICGISVLSAMPHQEARFLTPLILPLVISLSGRISKLGCKFWPLWLLINLTGAIIFGAFHQSGVVPAINLVQHQSLGFQDCHVVEPTNTHAICTVYPSQSGVLHMDDGMSYTTHVVFYKTYMPPHHLFGYNRLAAKGCNVDLKISDWRQKSRVEVVADLIAERQRVPLAPDVDLRKKLLEEKGGKAVIFRRIGPKQFERTILIAPATVDFSREYFYESRDSIARHANLDHLDIILQNPLKYLSLNIFYL</sequence>